<feature type="transmembrane region" description="Helical" evidence="7">
    <location>
        <begin position="246"/>
        <end position="264"/>
    </location>
</feature>
<feature type="transmembrane region" description="Helical" evidence="7">
    <location>
        <begin position="305"/>
        <end position="330"/>
    </location>
</feature>
<feature type="region of interest" description="Disordered" evidence="6">
    <location>
        <begin position="353"/>
        <end position="400"/>
    </location>
</feature>
<comment type="caution">
    <text evidence="8">The sequence shown here is derived from an EMBL/GenBank/DDBJ whole genome shotgun (WGS) entry which is preliminary data.</text>
</comment>
<evidence type="ECO:0000256" key="5">
    <source>
        <dbReference type="ARBA" id="ARBA00023136"/>
    </source>
</evidence>
<evidence type="ECO:0000256" key="7">
    <source>
        <dbReference type="SAM" id="Phobius"/>
    </source>
</evidence>
<evidence type="ECO:0000313" key="9">
    <source>
        <dbReference type="Proteomes" id="UP000305709"/>
    </source>
</evidence>
<protein>
    <submittedName>
        <fullName evidence="8">AI-2E family transporter</fullName>
    </submittedName>
</protein>
<evidence type="ECO:0000256" key="4">
    <source>
        <dbReference type="ARBA" id="ARBA00022989"/>
    </source>
</evidence>
<feature type="transmembrane region" description="Helical" evidence="7">
    <location>
        <begin position="20"/>
        <end position="37"/>
    </location>
</feature>
<dbReference type="Pfam" id="PF01594">
    <property type="entry name" value="AI-2E_transport"/>
    <property type="match status" value="1"/>
</dbReference>
<accession>A0A5C4N7C1</accession>
<keyword evidence="9" id="KW-1185">Reference proteome</keyword>
<feature type="transmembrane region" description="Helical" evidence="7">
    <location>
        <begin position="204"/>
        <end position="226"/>
    </location>
</feature>
<evidence type="ECO:0000256" key="6">
    <source>
        <dbReference type="SAM" id="MobiDB-lite"/>
    </source>
</evidence>
<dbReference type="AlphaFoldDB" id="A0A5C4N7C1"/>
<keyword evidence="3 7" id="KW-0812">Transmembrane</keyword>
<proteinExistence type="inferred from homology"/>
<gene>
    <name evidence="8" type="ORF">FHG71_17125</name>
</gene>
<dbReference type="Proteomes" id="UP000305709">
    <property type="component" value="Unassembled WGS sequence"/>
</dbReference>
<feature type="transmembrane region" description="Helical" evidence="7">
    <location>
        <begin position="271"/>
        <end position="293"/>
    </location>
</feature>
<name>A0A5C4N7C1_9RHOB</name>
<evidence type="ECO:0000256" key="3">
    <source>
        <dbReference type="ARBA" id="ARBA00022692"/>
    </source>
</evidence>
<comment type="similarity">
    <text evidence="2">Belongs to the autoinducer-2 exporter (AI-2E) (TC 2.A.86) family.</text>
</comment>
<evidence type="ECO:0000256" key="2">
    <source>
        <dbReference type="ARBA" id="ARBA00009773"/>
    </source>
</evidence>
<dbReference type="GO" id="GO:0016020">
    <property type="term" value="C:membrane"/>
    <property type="evidence" value="ECO:0007669"/>
    <property type="project" value="UniProtKB-SubCell"/>
</dbReference>
<evidence type="ECO:0000313" key="8">
    <source>
        <dbReference type="EMBL" id="TNC66000.1"/>
    </source>
</evidence>
<dbReference type="PANTHER" id="PTHR21716:SF16">
    <property type="entry name" value="BLL1467 PROTEIN"/>
    <property type="match status" value="1"/>
</dbReference>
<dbReference type="EMBL" id="VDFV01000035">
    <property type="protein sequence ID" value="TNC66000.1"/>
    <property type="molecule type" value="Genomic_DNA"/>
</dbReference>
<dbReference type="InterPro" id="IPR002549">
    <property type="entry name" value="AI-2E-like"/>
</dbReference>
<keyword evidence="4 7" id="KW-1133">Transmembrane helix</keyword>
<comment type="subcellular location">
    <subcellularLocation>
        <location evidence="1">Membrane</location>
        <topology evidence="1">Multi-pass membrane protein</topology>
    </subcellularLocation>
</comment>
<sequence length="400" mass="42367">MMMSFLLALFTAVYFARDVLLPIVLAVVLTLTMLPVIRWGERLRIPPPVTSVALMVVLALALVIGGYFLSGPVQTMVADVPLMMDEIQAKLAGLLDRWRDIAEQAGAVTGEETGAVVDADGDGVANEQVVAVVEEDQTGGVVGYVASSLASAGGAVGAALVLAAFLLASGDFYHRRIVEAAPRLKDKKKALTIIRDVERQISRYLGSITLINLLLGMSIGLATWALGMPMAVLWGMLGFLLNYIPFVGNILTVGLVGAVALVTYDSLWAAALPPVAVIALSALESQIVTPVIVGRRLELNQVSQLIMVAFWTWLWGVPGAILAVPFLVVVKAVCDNVESLQILGSFLSGDPATKPDEVPNKATTGPALESAPFRTQAEARHESPPTVAPGEERVTPLLAE</sequence>
<evidence type="ECO:0000256" key="1">
    <source>
        <dbReference type="ARBA" id="ARBA00004141"/>
    </source>
</evidence>
<dbReference type="GO" id="GO:0055085">
    <property type="term" value="P:transmembrane transport"/>
    <property type="evidence" value="ECO:0007669"/>
    <property type="project" value="TreeGrafter"/>
</dbReference>
<feature type="transmembrane region" description="Helical" evidence="7">
    <location>
        <begin position="141"/>
        <end position="167"/>
    </location>
</feature>
<dbReference type="PANTHER" id="PTHR21716">
    <property type="entry name" value="TRANSMEMBRANE PROTEIN"/>
    <property type="match status" value="1"/>
</dbReference>
<dbReference type="OrthoDB" id="9799225at2"/>
<keyword evidence="5 7" id="KW-0472">Membrane</keyword>
<reference evidence="8 9" key="1">
    <citation type="submission" date="2019-06" db="EMBL/GenBank/DDBJ databases">
        <authorList>
            <person name="Jiang L."/>
        </authorList>
    </citation>
    <scope>NUCLEOTIDE SEQUENCE [LARGE SCALE GENOMIC DNA]</scope>
    <source>
        <strain evidence="8 9">YIM 48858</strain>
    </source>
</reference>
<feature type="transmembrane region" description="Helical" evidence="7">
    <location>
        <begin position="49"/>
        <end position="69"/>
    </location>
</feature>
<organism evidence="8 9">
    <name type="scientific">Rubellimicrobium roseum</name>
    <dbReference type="NCBI Taxonomy" id="687525"/>
    <lineage>
        <taxon>Bacteria</taxon>
        <taxon>Pseudomonadati</taxon>
        <taxon>Pseudomonadota</taxon>
        <taxon>Alphaproteobacteria</taxon>
        <taxon>Rhodobacterales</taxon>
        <taxon>Roseobacteraceae</taxon>
        <taxon>Rubellimicrobium</taxon>
    </lineage>
</organism>